<evidence type="ECO:0000256" key="1">
    <source>
        <dbReference type="ARBA" id="ARBA00004141"/>
    </source>
</evidence>
<keyword evidence="12" id="KW-1185">Reference proteome</keyword>
<evidence type="ECO:0000256" key="6">
    <source>
        <dbReference type="ARBA" id="ARBA00023136"/>
    </source>
</evidence>
<dbReference type="PANTHER" id="PTHR11537:SF254">
    <property type="entry name" value="POTASSIUM VOLTAGE-GATED CHANNEL PROTEIN SHAB"/>
    <property type="match status" value="1"/>
</dbReference>
<keyword evidence="3 9" id="KW-0812">Transmembrane</keyword>
<dbReference type="RefSeq" id="WP_344072126.1">
    <property type="nucleotide sequence ID" value="NZ_BAAAPL010000002.1"/>
</dbReference>
<feature type="domain" description="Potassium channel" evidence="10">
    <location>
        <begin position="121"/>
        <end position="198"/>
    </location>
</feature>
<dbReference type="InterPro" id="IPR013099">
    <property type="entry name" value="K_chnl_dom"/>
</dbReference>
<dbReference type="Gene3D" id="1.10.287.70">
    <property type="match status" value="1"/>
</dbReference>
<dbReference type="EMBL" id="BAAAPL010000002">
    <property type="protein sequence ID" value="GAA1701984.1"/>
    <property type="molecule type" value="Genomic_DNA"/>
</dbReference>
<proteinExistence type="predicted"/>
<reference evidence="11 12" key="1">
    <citation type="journal article" date="2019" name="Int. J. Syst. Evol. Microbiol.">
        <title>The Global Catalogue of Microorganisms (GCM) 10K type strain sequencing project: providing services to taxonomists for standard genome sequencing and annotation.</title>
        <authorList>
            <consortium name="The Broad Institute Genomics Platform"/>
            <consortium name="The Broad Institute Genome Sequencing Center for Infectious Disease"/>
            <person name="Wu L."/>
            <person name="Ma J."/>
        </authorList>
    </citation>
    <scope>NUCLEOTIDE SEQUENCE [LARGE SCALE GENOMIC DNA]</scope>
    <source>
        <strain evidence="11 12">JCM 15577</strain>
    </source>
</reference>
<evidence type="ECO:0000256" key="9">
    <source>
        <dbReference type="SAM" id="Phobius"/>
    </source>
</evidence>
<dbReference type="GO" id="GO:0034220">
    <property type="term" value="P:monoatomic ion transmembrane transport"/>
    <property type="evidence" value="ECO:0007669"/>
    <property type="project" value="UniProtKB-KW"/>
</dbReference>
<accession>A0ABN2IC59</accession>
<keyword evidence="4 9" id="KW-1133">Transmembrane helix</keyword>
<keyword evidence="6 9" id="KW-0472">Membrane</keyword>
<evidence type="ECO:0000313" key="12">
    <source>
        <dbReference type="Proteomes" id="UP001501690"/>
    </source>
</evidence>
<name>A0ABN2IC59_9MICO</name>
<sequence length="261" mass="27940">MNEERWEKLTYWPLVVASAAFIIAYSWQVIADLRGPLSALMGSVMGITWIIFAADYVICLLIARHKLTWFRTHIFDLLVVLLPFLRPLRLLKALTVVQTRVSKGQALRTRVIWYAGGTVAVLVWVCSLAVLAAERGAPGANIQDFSESLWWSFVTITTVGYGDYYPVTGMGRLVAIFLMAGGIGIVGVVTATTASWIVEKAAAGDDDAETATRGQIRSLAAQISDIVQNLPQPTQGGAETGAGSNAPAAAADVGAGESAKQ</sequence>
<dbReference type="Pfam" id="PF07885">
    <property type="entry name" value="Ion_trans_2"/>
    <property type="match status" value="1"/>
</dbReference>
<evidence type="ECO:0000256" key="8">
    <source>
        <dbReference type="SAM" id="MobiDB-lite"/>
    </source>
</evidence>
<feature type="compositionally biased region" description="Low complexity" evidence="8">
    <location>
        <begin position="241"/>
        <end position="261"/>
    </location>
</feature>
<keyword evidence="7 11" id="KW-0407">Ion channel</keyword>
<feature type="transmembrane region" description="Helical" evidence="9">
    <location>
        <begin position="9"/>
        <end position="27"/>
    </location>
</feature>
<dbReference type="Gene3D" id="1.20.5.110">
    <property type="match status" value="1"/>
</dbReference>
<dbReference type="InterPro" id="IPR028325">
    <property type="entry name" value="VG_K_chnl"/>
</dbReference>
<evidence type="ECO:0000256" key="3">
    <source>
        <dbReference type="ARBA" id="ARBA00022692"/>
    </source>
</evidence>
<evidence type="ECO:0000259" key="10">
    <source>
        <dbReference type="Pfam" id="PF07885"/>
    </source>
</evidence>
<feature type="region of interest" description="Disordered" evidence="8">
    <location>
        <begin position="230"/>
        <end position="261"/>
    </location>
</feature>
<dbReference type="InterPro" id="IPR027359">
    <property type="entry name" value="Volt_channel_dom_sf"/>
</dbReference>
<feature type="transmembrane region" description="Helical" evidence="9">
    <location>
        <begin position="111"/>
        <end position="133"/>
    </location>
</feature>
<comment type="subcellular location">
    <subcellularLocation>
        <location evidence="1">Membrane</location>
        <topology evidence="1">Multi-pass membrane protein</topology>
    </subcellularLocation>
</comment>
<dbReference type="PANTHER" id="PTHR11537">
    <property type="entry name" value="VOLTAGE-GATED POTASSIUM CHANNEL"/>
    <property type="match status" value="1"/>
</dbReference>
<dbReference type="Proteomes" id="UP001501690">
    <property type="component" value="Unassembled WGS sequence"/>
</dbReference>
<feature type="transmembrane region" description="Helical" evidence="9">
    <location>
        <begin position="39"/>
        <end position="62"/>
    </location>
</feature>
<protein>
    <submittedName>
        <fullName evidence="11">Potassium channel family protein</fullName>
    </submittedName>
</protein>
<keyword evidence="5" id="KW-0406">Ion transport</keyword>
<feature type="transmembrane region" description="Helical" evidence="9">
    <location>
        <begin position="174"/>
        <end position="198"/>
    </location>
</feature>
<keyword evidence="2" id="KW-0813">Transport</keyword>
<feature type="transmembrane region" description="Helical" evidence="9">
    <location>
        <begin position="145"/>
        <end position="162"/>
    </location>
</feature>
<dbReference type="SUPFAM" id="SSF81324">
    <property type="entry name" value="Voltage-gated potassium channels"/>
    <property type="match status" value="1"/>
</dbReference>
<evidence type="ECO:0000256" key="7">
    <source>
        <dbReference type="ARBA" id="ARBA00023303"/>
    </source>
</evidence>
<gene>
    <name evidence="11" type="ORF">GCM10009808_19930</name>
</gene>
<organism evidence="11 12">
    <name type="scientific">Microbacterium sediminicola</name>
    <dbReference type="NCBI Taxonomy" id="415210"/>
    <lineage>
        <taxon>Bacteria</taxon>
        <taxon>Bacillati</taxon>
        <taxon>Actinomycetota</taxon>
        <taxon>Actinomycetes</taxon>
        <taxon>Micrococcales</taxon>
        <taxon>Microbacteriaceae</taxon>
        <taxon>Microbacterium</taxon>
    </lineage>
</organism>
<dbReference type="Gene3D" id="1.20.120.350">
    <property type="entry name" value="Voltage-gated potassium channels. Chain C"/>
    <property type="match status" value="1"/>
</dbReference>
<evidence type="ECO:0000256" key="5">
    <source>
        <dbReference type="ARBA" id="ARBA00023065"/>
    </source>
</evidence>
<comment type="caution">
    <text evidence="11">The sequence shown here is derived from an EMBL/GenBank/DDBJ whole genome shotgun (WGS) entry which is preliminary data.</text>
</comment>
<evidence type="ECO:0000256" key="2">
    <source>
        <dbReference type="ARBA" id="ARBA00022448"/>
    </source>
</evidence>
<evidence type="ECO:0000313" key="11">
    <source>
        <dbReference type="EMBL" id="GAA1701984.1"/>
    </source>
</evidence>
<evidence type="ECO:0000256" key="4">
    <source>
        <dbReference type="ARBA" id="ARBA00022989"/>
    </source>
</evidence>